<feature type="domain" description="EF-hand" evidence="2">
    <location>
        <begin position="29"/>
        <end position="64"/>
    </location>
</feature>
<dbReference type="PANTHER" id="PTHR11216:SF176">
    <property type="entry name" value="EPIDERMAL GROWTH FACTOR RECEPTOR PATHWAY SUBSTRATE CLONE 15, ISOFORM A"/>
    <property type="match status" value="1"/>
</dbReference>
<name>A0A3B3R2L4_9TELE</name>
<protein>
    <recommendedName>
        <fullName evidence="5">EH domain-containing protein</fullName>
    </recommendedName>
</protein>
<dbReference type="InterPro" id="IPR002048">
    <property type="entry name" value="EF_hand_dom"/>
</dbReference>
<dbReference type="GO" id="GO:0006897">
    <property type="term" value="P:endocytosis"/>
    <property type="evidence" value="ECO:0007669"/>
    <property type="project" value="TreeGrafter"/>
</dbReference>
<dbReference type="Ensembl" id="ENSPKIT00000037018.1">
    <property type="protein sequence ID" value="ENSPKIP00000012618.1"/>
    <property type="gene ID" value="ENSPKIG00000000357.1"/>
</dbReference>
<dbReference type="PROSITE" id="PS50222">
    <property type="entry name" value="EF_HAND_2"/>
    <property type="match status" value="1"/>
</dbReference>
<dbReference type="CDD" id="cd00052">
    <property type="entry name" value="EH"/>
    <property type="match status" value="1"/>
</dbReference>
<sequence length="92" mass="9830">ENFYRQVDPRSTGRVGASEAALFLKKSKLPDSTLGQIWELADPNGKGFLDKQGFLVALRLVGRAQSGQEISLTGLELPGPPPTFVSAEAQCG</sequence>
<dbReference type="GO" id="GO:0045296">
    <property type="term" value="F:cadherin binding"/>
    <property type="evidence" value="ECO:0007669"/>
    <property type="project" value="TreeGrafter"/>
</dbReference>
<dbReference type="SUPFAM" id="SSF47473">
    <property type="entry name" value="EF-hand"/>
    <property type="match status" value="1"/>
</dbReference>
<dbReference type="GO" id="GO:0005509">
    <property type="term" value="F:calcium ion binding"/>
    <property type="evidence" value="ECO:0007669"/>
    <property type="project" value="InterPro"/>
</dbReference>
<evidence type="ECO:0000313" key="4">
    <source>
        <dbReference type="Proteomes" id="UP000261540"/>
    </source>
</evidence>
<keyword evidence="4" id="KW-1185">Reference proteome</keyword>
<evidence type="ECO:0000313" key="3">
    <source>
        <dbReference type="Ensembl" id="ENSPKIP00000012618.1"/>
    </source>
</evidence>
<dbReference type="GeneTree" id="ENSGT00940000155438"/>
<reference evidence="3" key="2">
    <citation type="submission" date="2025-09" db="UniProtKB">
        <authorList>
            <consortium name="Ensembl"/>
        </authorList>
    </citation>
    <scope>IDENTIFICATION</scope>
</reference>
<dbReference type="Proteomes" id="UP000261540">
    <property type="component" value="Unplaced"/>
</dbReference>
<dbReference type="PANTHER" id="PTHR11216">
    <property type="entry name" value="EH DOMAIN"/>
    <property type="match status" value="1"/>
</dbReference>
<dbReference type="InterPro" id="IPR000261">
    <property type="entry name" value="EH_dom"/>
</dbReference>
<dbReference type="SMART" id="SM00027">
    <property type="entry name" value="EH"/>
    <property type="match status" value="1"/>
</dbReference>
<reference evidence="3" key="1">
    <citation type="submission" date="2025-08" db="UniProtKB">
        <authorList>
            <consortium name="Ensembl"/>
        </authorList>
    </citation>
    <scope>IDENTIFICATION</scope>
</reference>
<dbReference type="STRING" id="1676925.ENSPKIP00000012618"/>
<feature type="domain" description="EH" evidence="1">
    <location>
        <begin position="1"/>
        <end position="78"/>
    </location>
</feature>
<organism evidence="3 4">
    <name type="scientific">Paramormyrops kingsleyae</name>
    <dbReference type="NCBI Taxonomy" id="1676925"/>
    <lineage>
        <taxon>Eukaryota</taxon>
        <taxon>Metazoa</taxon>
        <taxon>Chordata</taxon>
        <taxon>Craniata</taxon>
        <taxon>Vertebrata</taxon>
        <taxon>Euteleostomi</taxon>
        <taxon>Actinopterygii</taxon>
        <taxon>Neopterygii</taxon>
        <taxon>Teleostei</taxon>
        <taxon>Osteoglossocephala</taxon>
        <taxon>Osteoglossomorpha</taxon>
        <taxon>Osteoglossiformes</taxon>
        <taxon>Mormyridae</taxon>
        <taxon>Paramormyrops</taxon>
    </lineage>
</organism>
<dbReference type="Pfam" id="PF12763">
    <property type="entry name" value="EH"/>
    <property type="match status" value="1"/>
</dbReference>
<proteinExistence type="predicted"/>
<evidence type="ECO:0000259" key="1">
    <source>
        <dbReference type="PROSITE" id="PS50031"/>
    </source>
</evidence>
<dbReference type="PROSITE" id="PS50031">
    <property type="entry name" value="EH"/>
    <property type="match status" value="1"/>
</dbReference>
<accession>A0A3B3R2L4</accession>
<evidence type="ECO:0008006" key="5">
    <source>
        <dbReference type="Google" id="ProtNLM"/>
    </source>
</evidence>
<dbReference type="GO" id="GO:0030132">
    <property type="term" value="C:clathrin coat of coated pit"/>
    <property type="evidence" value="ECO:0007669"/>
    <property type="project" value="TreeGrafter"/>
</dbReference>
<evidence type="ECO:0000259" key="2">
    <source>
        <dbReference type="PROSITE" id="PS50222"/>
    </source>
</evidence>
<dbReference type="GO" id="GO:0016197">
    <property type="term" value="P:endosomal transport"/>
    <property type="evidence" value="ECO:0007669"/>
    <property type="project" value="TreeGrafter"/>
</dbReference>
<dbReference type="Gene3D" id="1.10.238.10">
    <property type="entry name" value="EF-hand"/>
    <property type="match status" value="1"/>
</dbReference>
<dbReference type="InterPro" id="IPR011992">
    <property type="entry name" value="EF-hand-dom_pair"/>
</dbReference>
<dbReference type="AlphaFoldDB" id="A0A3B3R2L4"/>